<evidence type="ECO:0000256" key="2">
    <source>
        <dbReference type="ARBA" id="ARBA00022801"/>
    </source>
</evidence>
<dbReference type="Pfam" id="PF22580">
    <property type="entry name" value="KYNU_C"/>
    <property type="match status" value="1"/>
</dbReference>
<evidence type="ECO:0000313" key="6">
    <source>
        <dbReference type="EMBL" id="GEQ99826.1"/>
    </source>
</evidence>
<evidence type="ECO:0000256" key="1">
    <source>
        <dbReference type="ARBA" id="ARBA00022642"/>
    </source>
</evidence>
<dbReference type="GO" id="GO:0030429">
    <property type="term" value="F:kynureninase activity"/>
    <property type="evidence" value="ECO:0007669"/>
    <property type="project" value="UniProtKB-EC"/>
</dbReference>
<dbReference type="UniPathway" id="UPA00334">
    <property type="reaction ID" value="UER00455"/>
</dbReference>
<name>A0A5A7MVG7_9PROT</name>
<dbReference type="Gene3D" id="3.90.1150.10">
    <property type="entry name" value="Aspartate Aminotransferase, domain 1"/>
    <property type="match status" value="1"/>
</dbReference>
<comment type="function">
    <text evidence="4">Catalyzes the cleavage of L-kynurenine (L-Kyn) and L-3-hydroxykynurenine (L-3OHKyn) into anthranilic acid (AA) and 3-hydroxyanthranilic acid (3-OHAA), respectively.</text>
</comment>
<dbReference type="GO" id="GO:0030170">
    <property type="term" value="F:pyridoxal phosphate binding"/>
    <property type="evidence" value="ECO:0007669"/>
    <property type="project" value="InterPro"/>
</dbReference>
<dbReference type="GO" id="GO:0097053">
    <property type="term" value="P:L-kynurenine catabolic process"/>
    <property type="evidence" value="ECO:0007669"/>
    <property type="project" value="UniProtKB-UniPathway"/>
</dbReference>
<dbReference type="RefSeq" id="WP_371863760.1">
    <property type="nucleotide sequence ID" value="NZ_BKCM01000002.1"/>
</dbReference>
<dbReference type="AlphaFoldDB" id="A0A5A7MVG7"/>
<sequence length="425" mass="45543">MTETITGEPANSPHPLSRARAEQHDRDDPLALMRRRFDLPGGLIYLDGNSLGALPRGVAARLGEVTRHEWGDKLIAGWWQGWMDLPRQTGARIAPLIGADPDHVIACDSTSLNLYKLAAAALLARPDRSVILSDADNFPTDLYMFEGLSTLMGKAVELRTVPRAAIMDHLTTDVALLSLSHVDYRTAEQWDMAALTHAAHKVGALSLWDLSHSAGAVAVDLAGAQADMAVGCGYKFLNGGPGAPAYLYVAPDLCNTLVNPLSGWMGHQAPFDFAPRYQPAEGIDRFACGTPPVLGLAALDRALEVFADVDLPALYAKGQALCALFLALTKDLPGICALSPAKDIPRGCHVALSHRQAKTIMAQLASRGVVGDFRPPDVMRFGFSALYCRYVDVWDAAHALALEIGKSEDGLSDNQAHPSPPHPAP</sequence>
<dbReference type="GO" id="GO:0043420">
    <property type="term" value="P:anthranilate metabolic process"/>
    <property type="evidence" value="ECO:0007669"/>
    <property type="project" value="TreeGrafter"/>
</dbReference>
<dbReference type="InterPro" id="IPR015424">
    <property type="entry name" value="PyrdxlP-dep_Trfase"/>
</dbReference>
<reference evidence="6 7" key="1">
    <citation type="submission" date="2019-09" db="EMBL/GenBank/DDBJ databases">
        <title>NBRP : Genome information of microbial organism related human and environment.</title>
        <authorList>
            <person name="Hattori M."/>
            <person name="Oshima K."/>
            <person name="Inaba H."/>
            <person name="Suda W."/>
            <person name="Sakamoto M."/>
            <person name="Iino T."/>
            <person name="Kitahara M."/>
            <person name="Oshida Y."/>
            <person name="Iida T."/>
            <person name="Kudo T."/>
            <person name="Itoh T."/>
            <person name="Ohkuma M."/>
        </authorList>
    </citation>
    <scope>NUCLEOTIDE SEQUENCE [LARGE SCALE GENOMIC DNA]</scope>
    <source>
        <strain evidence="6 7">Mie-1</strain>
    </source>
</reference>
<dbReference type="UniPathway" id="UPA00253">
    <property type="reaction ID" value="UER00329"/>
</dbReference>
<accession>A0A5A7MVG7</accession>
<comment type="catalytic activity">
    <reaction evidence="4">
        <text>3-hydroxy-L-kynurenine + H2O = 3-hydroxyanthranilate + L-alanine + H(+)</text>
        <dbReference type="Rhea" id="RHEA:25143"/>
        <dbReference type="ChEBI" id="CHEBI:15377"/>
        <dbReference type="ChEBI" id="CHEBI:15378"/>
        <dbReference type="ChEBI" id="CHEBI:36559"/>
        <dbReference type="ChEBI" id="CHEBI:57972"/>
        <dbReference type="ChEBI" id="CHEBI:58125"/>
        <dbReference type="EC" id="3.7.1.3"/>
    </reaction>
</comment>
<dbReference type="EMBL" id="BKCM01000002">
    <property type="protein sequence ID" value="GEQ99826.1"/>
    <property type="molecule type" value="Genomic_DNA"/>
</dbReference>
<comment type="catalytic activity">
    <reaction evidence="4">
        <text>L-kynurenine + H2O = anthranilate + L-alanine + H(+)</text>
        <dbReference type="Rhea" id="RHEA:16813"/>
        <dbReference type="ChEBI" id="CHEBI:15377"/>
        <dbReference type="ChEBI" id="CHEBI:15378"/>
        <dbReference type="ChEBI" id="CHEBI:16567"/>
        <dbReference type="ChEBI" id="CHEBI:57959"/>
        <dbReference type="ChEBI" id="CHEBI:57972"/>
        <dbReference type="EC" id="3.7.1.3"/>
    </reaction>
</comment>
<comment type="cofactor">
    <cofactor evidence="4">
        <name>pyridoxal 5'-phosphate</name>
        <dbReference type="ChEBI" id="CHEBI:597326"/>
    </cofactor>
</comment>
<keyword evidence="2 4" id="KW-0378">Hydrolase</keyword>
<evidence type="ECO:0000256" key="3">
    <source>
        <dbReference type="ARBA" id="ARBA00022898"/>
    </source>
</evidence>
<keyword evidence="1 4" id="KW-0662">Pyridine nucleotide biosynthesis</keyword>
<evidence type="ECO:0000256" key="5">
    <source>
        <dbReference type="SAM" id="MobiDB-lite"/>
    </source>
</evidence>
<dbReference type="PIRSF" id="PIRSF038800">
    <property type="entry name" value="KYNU"/>
    <property type="match status" value="1"/>
</dbReference>
<dbReference type="SUPFAM" id="SSF53383">
    <property type="entry name" value="PLP-dependent transferases"/>
    <property type="match status" value="1"/>
</dbReference>
<feature type="region of interest" description="Disordered" evidence="5">
    <location>
        <begin position="1"/>
        <end position="27"/>
    </location>
</feature>
<dbReference type="PANTHER" id="PTHR14084:SF0">
    <property type="entry name" value="KYNURENINASE"/>
    <property type="match status" value="1"/>
</dbReference>
<comment type="caution">
    <text evidence="6">The sequence shown here is derived from an EMBL/GenBank/DDBJ whole genome shotgun (WGS) entry which is preliminary data.</text>
</comment>
<proteinExistence type="inferred from homology"/>
<gene>
    <name evidence="6" type="primary">kynU</name>
    <name evidence="6" type="ORF">JCM17845_04500</name>
</gene>
<keyword evidence="7" id="KW-1185">Reference proteome</keyword>
<comment type="subunit">
    <text evidence="4">Homodimer.</text>
</comment>
<comment type="pathway">
    <text evidence="4">Amino-acid degradation; L-kynurenine degradation; L-alanine and anthranilate from L-kynurenine: step 1/1.</text>
</comment>
<dbReference type="PANTHER" id="PTHR14084">
    <property type="entry name" value="KYNURENINASE"/>
    <property type="match status" value="1"/>
</dbReference>
<comment type="similarity">
    <text evidence="4">Belongs to the kynureninase family.</text>
</comment>
<protein>
    <recommendedName>
        <fullName evidence="4">Kynureninase</fullName>
        <ecNumber evidence="4">3.7.1.3</ecNumber>
    </recommendedName>
</protein>
<comment type="pathway">
    <text evidence="4">Cofactor biosynthesis; NAD(+) biosynthesis; quinolinate from L-kynurenine: step 2/3.</text>
</comment>
<dbReference type="GO" id="GO:0009435">
    <property type="term" value="P:NAD+ biosynthetic process"/>
    <property type="evidence" value="ECO:0007669"/>
    <property type="project" value="UniProtKB-UniPathway"/>
</dbReference>
<organism evidence="6 7">
    <name type="scientific">Iodidimonas gelatinilytica</name>
    <dbReference type="NCBI Taxonomy" id="1236966"/>
    <lineage>
        <taxon>Bacteria</taxon>
        <taxon>Pseudomonadati</taxon>
        <taxon>Pseudomonadota</taxon>
        <taxon>Alphaproteobacteria</taxon>
        <taxon>Iodidimonadales</taxon>
        <taxon>Iodidimonadaceae</taxon>
        <taxon>Iodidimonas</taxon>
    </lineage>
</organism>
<dbReference type="GO" id="GO:0019441">
    <property type="term" value="P:L-tryptophan catabolic process to kynurenine"/>
    <property type="evidence" value="ECO:0007669"/>
    <property type="project" value="TreeGrafter"/>
</dbReference>
<evidence type="ECO:0000256" key="4">
    <source>
        <dbReference type="PIRNR" id="PIRNR038800"/>
    </source>
</evidence>
<dbReference type="Proteomes" id="UP000325187">
    <property type="component" value="Unassembled WGS sequence"/>
</dbReference>
<dbReference type="InterPro" id="IPR015421">
    <property type="entry name" value="PyrdxlP-dep_Trfase_major"/>
</dbReference>
<dbReference type="InterPro" id="IPR015422">
    <property type="entry name" value="PyrdxlP-dep_Trfase_small"/>
</dbReference>
<keyword evidence="3 4" id="KW-0663">Pyridoxal phosphate</keyword>
<dbReference type="EC" id="3.7.1.3" evidence="4"/>
<dbReference type="GO" id="GO:0005737">
    <property type="term" value="C:cytoplasm"/>
    <property type="evidence" value="ECO:0007669"/>
    <property type="project" value="InterPro"/>
</dbReference>
<dbReference type="Gene3D" id="3.40.640.10">
    <property type="entry name" value="Type I PLP-dependent aspartate aminotransferase-like (Major domain)"/>
    <property type="match status" value="1"/>
</dbReference>
<dbReference type="InterPro" id="IPR010111">
    <property type="entry name" value="Kynureninase"/>
</dbReference>
<evidence type="ECO:0000313" key="7">
    <source>
        <dbReference type="Proteomes" id="UP000325187"/>
    </source>
</evidence>